<keyword evidence="3" id="KW-1003">Cell membrane</keyword>
<reference evidence="10 11" key="1">
    <citation type="journal article" date="2015" name="Geomicrobiol. J.">
        <title>Caldisalinibacter kiritimatiensis gen. nov., sp. nov., a moderately thermohalophilic thiosulfate-reducing bacterium from a hypersaline microbial mat.</title>
        <authorList>
            <person name="Ben Hania W."/>
            <person name="Joseph M."/>
            <person name="Fiebig A."/>
            <person name="Bunk B."/>
            <person name="Klenk H.-P."/>
            <person name="Fardeau M.-L."/>
            <person name="Spring S."/>
        </authorList>
    </citation>
    <scope>NUCLEOTIDE SEQUENCE [LARGE SCALE GENOMIC DNA]</scope>
    <source>
        <strain evidence="10 11">L21-TH-D2</strain>
    </source>
</reference>
<dbReference type="GO" id="GO:0043190">
    <property type="term" value="C:ATP-binding cassette (ABC) transporter complex"/>
    <property type="evidence" value="ECO:0007669"/>
    <property type="project" value="InterPro"/>
</dbReference>
<dbReference type="EMBL" id="ARZA01000139">
    <property type="protein sequence ID" value="EOD00587.1"/>
    <property type="molecule type" value="Genomic_DNA"/>
</dbReference>
<evidence type="ECO:0000256" key="8">
    <source>
        <dbReference type="RuleBase" id="RU363032"/>
    </source>
</evidence>
<dbReference type="GO" id="GO:0022857">
    <property type="term" value="F:transmembrane transporter activity"/>
    <property type="evidence" value="ECO:0007669"/>
    <property type="project" value="InterPro"/>
</dbReference>
<keyword evidence="7 8" id="KW-0472">Membrane</keyword>
<dbReference type="PANTHER" id="PTHR30614:SF0">
    <property type="entry name" value="L-CYSTINE TRANSPORT SYSTEM PERMEASE PROTEIN TCYL"/>
    <property type="match status" value="1"/>
</dbReference>
<dbReference type="PATRIC" id="fig|1304284.3.peg.1318"/>
<dbReference type="RefSeq" id="WP_006312381.1">
    <property type="nucleotide sequence ID" value="NZ_ARZA01000139.1"/>
</dbReference>
<comment type="similarity">
    <text evidence="8">Belongs to the binding-protein-dependent transport system permease family.</text>
</comment>
<dbReference type="FunFam" id="1.10.3720.10:FF:000006">
    <property type="entry name" value="Glutamate/aspartate ABC transporter, permease protein GltK"/>
    <property type="match status" value="1"/>
</dbReference>
<comment type="caution">
    <text evidence="10">The sequence shown here is derived from an EMBL/GenBank/DDBJ whole genome shotgun (WGS) entry which is preliminary data.</text>
</comment>
<dbReference type="InterPro" id="IPR000515">
    <property type="entry name" value="MetI-like"/>
</dbReference>
<feature type="transmembrane region" description="Helical" evidence="8">
    <location>
        <begin position="181"/>
        <end position="202"/>
    </location>
</feature>
<feature type="transmembrane region" description="Helical" evidence="8">
    <location>
        <begin position="76"/>
        <end position="96"/>
    </location>
</feature>
<keyword evidence="5" id="KW-0029">Amino-acid transport</keyword>
<evidence type="ECO:0000256" key="6">
    <source>
        <dbReference type="ARBA" id="ARBA00022989"/>
    </source>
</evidence>
<dbReference type="GO" id="GO:0006865">
    <property type="term" value="P:amino acid transport"/>
    <property type="evidence" value="ECO:0007669"/>
    <property type="project" value="UniProtKB-KW"/>
</dbReference>
<dbReference type="Proteomes" id="UP000013378">
    <property type="component" value="Unassembled WGS sequence"/>
</dbReference>
<dbReference type="SUPFAM" id="SSF161098">
    <property type="entry name" value="MetI-like"/>
    <property type="match status" value="1"/>
</dbReference>
<keyword evidence="4 8" id="KW-0812">Transmembrane</keyword>
<feature type="transmembrane region" description="Helical" evidence="8">
    <location>
        <begin position="46"/>
        <end position="70"/>
    </location>
</feature>
<dbReference type="STRING" id="1304284.L21TH_1348"/>
<evidence type="ECO:0000313" key="11">
    <source>
        <dbReference type="Proteomes" id="UP000013378"/>
    </source>
</evidence>
<feature type="domain" description="ABC transmembrane type-1" evidence="9">
    <location>
        <begin position="15"/>
        <end position="203"/>
    </location>
</feature>
<name>R1AVB3_9FIRM</name>
<evidence type="ECO:0000256" key="3">
    <source>
        <dbReference type="ARBA" id="ARBA00022475"/>
    </source>
</evidence>
<dbReference type="AlphaFoldDB" id="R1AVB3"/>
<feature type="transmembrane region" description="Helical" evidence="8">
    <location>
        <begin position="20"/>
        <end position="39"/>
    </location>
</feature>
<dbReference type="eggNOG" id="COG0765">
    <property type="taxonomic scope" value="Bacteria"/>
</dbReference>
<dbReference type="InterPro" id="IPR035906">
    <property type="entry name" value="MetI-like_sf"/>
</dbReference>
<dbReference type="PANTHER" id="PTHR30614">
    <property type="entry name" value="MEMBRANE COMPONENT OF AMINO ACID ABC TRANSPORTER"/>
    <property type="match status" value="1"/>
</dbReference>
<keyword evidence="6 8" id="KW-1133">Transmembrane helix</keyword>
<dbReference type="PROSITE" id="PS50928">
    <property type="entry name" value="ABC_TM1"/>
    <property type="match status" value="1"/>
</dbReference>
<gene>
    <name evidence="10" type="ORF">L21TH_1348</name>
</gene>
<dbReference type="Pfam" id="PF00528">
    <property type="entry name" value="BPD_transp_1"/>
    <property type="match status" value="1"/>
</dbReference>
<evidence type="ECO:0000259" key="9">
    <source>
        <dbReference type="PROSITE" id="PS50928"/>
    </source>
</evidence>
<evidence type="ECO:0000256" key="5">
    <source>
        <dbReference type="ARBA" id="ARBA00022970"/>
    </source>
</evidence>
<organism evidence="10 11">
    <name type="scientific">Caldisalinibacter kiritimatiensis</name>
    <dbReference type="NCBI Taxonomy" id="1304284"/>
    <lineage>
        <taxon>Bacteria</taxon>
        <taxon>Bacillati</taxon>
        <taxon>Bacillota</taxon>
        <taxon>Tissierellia</taxon>
        <taxon>Tissierellales</taxon>
        <taxon>Thermohalobacteraceae</taxon>
        <taxon>Caldisalinibacter</taxon>
    </lineage>
</organism>
<dbReference type="OrthoDB" id="9787841at2"/>
<comment type="subcellular location">
    <subcellularLocation>
        <location evidence="1 8">Cell membrane</location>
        <topology evidence="1 8">Multi-pass membrane protein</topology>
    </subcellularLocation>
</comment>
<keyword evidence="11" id="KW-1185">Reference proteome</keyword>
<sequence length="213" mass="24152">MEYIFDVSNYVLKGSLVTIKLYMITILFSIPFGIILALGKVSKYKLINILLSLYTWIFRGTPLLLQLFFFYFGLPVINITLTPFMAAAITFILNYSAYLTEIFRAGIQSIPKGQYEAAYSLGMDYWQTMIYIILPQTANRVLPPLSNEAITLVKDTALVAAIGMGDLLRAAKQAVTRDFNITPFILAAIFYLIFTSLIVTLFRKIEQKYSICE</sequence>
<dbReference type="InterPro" id="IPR010065">
    <property type="entry name" value="AA_ABC_transptr_permease_3TM"/>
</dbReference>
<evidence type="ECO:0000256" key="1">
    <source>
        <dbReference type="ARBA" id="ARBA00004651"/>
    </source>
</evidence>
<protein>
    <submittedName>
        <fullName evidence="10">Amino acid ABC transporter, permease protein</fullName>
    </submittedName>
</protein>
<proteinExistence type="inferred from homology"/>
<dbReference type="CDD" id="cd06261">
    <property type="entry name" value="TM_PBP2"/>
    <property type="match status" value="1"/>
</dbReference>
<keyword evidence="2 8" id="KW-0813">Transport</keyword>
<dbReference type="InterPro" id="IPR043429">
    <property type="entry name" value="ArtM/GltK/GlnP/TcyL/YhdX-like"/>
</dbReference>
<accession>R1AVB3</accession>
<evidence type="ECO:0000256" key="2">
    <source>
        <dbReference type="ARBA" id="ARBA00022448"/>
    </source>
</evidence>
<dbReference type="Gene3D" id="1.10.3720.10">
    <property type="entry name" value="MetI-like"/>
    <property type="match status" value="1"/>
</dbReference>
<evidence type="ECO:0000256" key="7">
    <source>
        <dbReference type="ARBA" id="ARBA00023136"/>
    </source>
</evidence>
<dbReference type="NCBIfam" id="TIGR01726">
    <property type="entry name" value="HEQRo_perm_3TM"/>
    <property type="match status" value="1"/>
</dbReference>
<evidence type="ECO:0000256" key="4">
    <source>
        <dbReference type="ARBA" id="ARBA00022692"/>
    </source>
</evidence>
<evidence type="ECO:0000313" key="10">
    <source>
        <dbReference type="EMBL" id="EOD00587.1"/>
    </source>
</evidence>